<keyword evidence="3" id="KW-0970">Cilium biogenesis/degradation</keyword>
<dbReference type="GO" id="GO:0060271">
    <property type="term" value="P:cilium assembly"/>
    <property type="evidence" value="ECO:0007669"/>
    <property type="project" value="TreeGrafter"/>
</dbReference>
<evidence type="ECO:0000256" key="6">
    <source>
        <dbReference type="SAM" id="MobiDB-lite"/>
    </source>
</evidence>
<keyword evidence="5" id="KW-0966">Cell projection</keyword>
<evidence type="ECO:0000256" key="2">
    <source>
        <dbReference type="ARBA" id="ARBA00022490"/>
    </source>
</evidence>
<gene>
    <name evidence="7" type="ORF">NQ315_002254</name>
</gene>
<keyword evidence="2" id="KW-0963">Cytoplasm</keyword>
<name>A0AAV8VSE6_9CUCU</name>
<keyword evidence="4" id="KW-0206">Cytoskeleton</keyword>
<dbReference type="Proteomes" id="UP001159042">
    <property type="component" value="Unassembled WGS sequence"/>
</dbReference>
<evidence type="ECO:0000256" key="3">
    <source>
        <dbReference type="ARBA" id="ARBA00022794"/>
    </source>
</evidence>
<evidence type="ECO:0000313" key="7">
    <source>
        <dbReference type="EMBL" id="KAJ8917237.1"/>
    </source>
</evidence>
<sequence>MKTVGSAESLVPNFIVVIDDLISKNVFRQSEAKLEEKPAKMEFSLEKLTKYTGYYRCPDDIKNFKVRIKYVQVPAGDPDPDPEKDEDDDDEAPKPPDEVKFEWQSKVIGWQQKHFSKSESDFYSDPLNCVSDLEKSFHEQLKEQGEGTGEVYTYVQGEGYSDEEFASKMTRLQYLVENTDEAKDLLQVEDDDFDFTKHLQSSIRNNIIPTHVEKMYIIADLGESIEDIWIKDERLLHTLKYEANTQVLSVYPDFTTVEPYFIKLTHSDGIKYFLYFLENYSEASDEYNRQEREVLQKVTEYARDVKKRVIGNKFPLPPKNKLYVYLFLEILSARNFEYPDVYVRYYIDLPDGWCCERPETLQGRTRTCHAVNDENLLHFGHCSETVLQYNLQNLSETGVPKTPYIYFEVFSQGSWGRYRTEGLAYRNLPVSQPGRHSYNLSCFRFTQGKSAAIDKMVVDTVGTGELKVRMNVVHQSQAFLKEFSEGERTDRFIYEKLNSSSLIKSVDEVLHAFRRARRNMLEVRKDL</sequence>
<proteinExistence type="predicted"/>
<protein>
    <submittedName>
        <fullName evidence="7">Uncharacterized protein</fullName>
    </submittedName>
</protein>
<dbReference type="Pfam" id="PF07162">
    <property type="entry name" value="B9-C2"/>
    <property type="match status" value="1"/>
</dbReference>
<evidence type="ECO:0000256" key="5">
    <source>
        <dbReference type="ARBA" id="ARBA00023273"/>
    </source>
</evidence>
<dbReference type="PANTHER" id="PTHR12968">
    <property type="entry name" value="B9 DOMAIN-CONTAINING"/>
    <property type="match status" value="1"/>
</dbReference>
<evidence type="ECO:0000313" key="8">
    <source>
        <dbReference type="Proteomes" id="UP001159042"/>
    </source>
</evidence>
<dbReference type="AlphaFoldDB" id="A0AAV8VSE6"/>
<reference evidence="7 8" key="1">
    <citation type="journal article" date="2023" name="Insect Mol. Biol.">
        <title>Genome sequencing provides insights into the evolution of gene families encoding plant cell wall-degrading enzymes in longhorned beetles.</title>
        <authorList>
            <person name="Shin N.R."/>
            <person name="Okamura Y."/>
            <person name="Kirsch R."/>
            <person name="Pauchet Y."/>
        </authorList>
    </citation>
    <scope>NUCLEOTIDE SEQUENCE [LARGE SCALE GENOMIC DNA]</scope>
    <source>
        <strain evidence="7">EAD_L_NR</strain>
    </source>
</reference>
<accession>A0AAV8VSE6</accession>
<dbReference type="InterPro" id="IPR010796">
    <property type="entry name" value="C2_B9-type_dom"/>
</dbReference>
<comment type="subcellular location">
    <subcellularLocation>
        <location evidence="1">Cytoplasm</location>
        <location evidence="1">Cytoskeleton</location>
        <location evidence="1">Cilium basal body</location>
    </subcellularLocation>
</comment>
<dbReference type="PROSITE" id="PS51381">
    <property type="entry name" value="C2_B9"/>
    <property type="match status" value="1"/>
</dbReference>
<dbReference type="EMBL" id="JANEYG010000034">
    <property type="protein sequence ID" value="KAJ8917237.1"/>
    <property type="molecule type" value="Genomic_DNA"/>
</dbReference>
<evidence type="ECO:0000256" key="1">
    <source>
        <dbReference type="ARBA" id="ARBA00004120"/>
    </source>
</evidence>
<keyword evidence="8" id="KW-1185">Reference proteome</keyword>
<dbReference type="PANTHER" id="PTHR12968:SF4">
    <property type="entry name" value="TECTONIC-LIKE COMPLEX MEMBER MKS1"/>
    <property type="match status" value="1"/>
</dbReference>
<feature type="region of interest" description="Disordered" evidence="6">
    <location>
        <begin position="73"/>
        <end position="98"/>
    </location>
</feature>
<dbReference type="GO" id="GO:0036038">
    <property type="term" value="C:MKS complex"/>
    <property type="evidence" value="ECO:0007669"/>
    <property type="project" value="TreeGrafter"/>
</dbReference>
<organism evidence="7 8">
    <name type="scientific">Exocentrus adspersus</name>
    <dbReference type="NCBI Taxonomy" id="1586481"/>
    <lineage>
        <taxon>Eukaryota</taxon>
        <taxon>Metazoa</taxon>
        <taxon>Ecdysozoa</taxon>
        <taxon>Arthropoda</taxon>
        <taxon>Hexapoda</taxon>
        <taxon>Insecta</taxon>
        <taxon>Pterygota</taxon>
        <taxon>Neoptera</taxon>
        <taxon>Endopterygota</taxon>
        <taxon>Coleoptera</taxon>
        <taxon>Polyphaga</taxon>
        <taxon>Cucujiformia</taxon>
        <taxon>Chrysomeloidea</taxon>
        <taxon>Cerambycidae</taxon>
        <taxon>Lamiinae</taxon>
        <taxon>Acanthocinini</taxon>
        <taxon>Exocentrus</taxon>
    </lineage>
</organism>
<feature type="compositionally biased region" description="Acidic residues" evidence="6">
    <location>
        <begin position="78"/>
        <end position="91"/>
    </location>
</feature>
<comment type="caution">
    <text evidence="7">The sequence shown here is derived from an EMBL/GenBank/DDBJ whole genome shotgun (WGS) entry which is preliminary data.</text>
</comment>
<evidence type="ECO:0000256" key="4">
    <source>
        <dbReference type="ARBA" id="ARBA00023212"/>
    </source>
</evidence>